<dbReference type="PANTHER" id="PTHR33751">
    <property type="entry name" value="CBB3-TYPE CYTOCHROME C OXIDASE SUBUNIT FIXP"/>
    <property type="match status" value="1"/>
</dbReference>
<dbReference type="PIRSF" id="PIRSF000005">
    <property type="entry name" value="Cytochrome_c4"/>
    <property type="match status" value="1"/>
</dbReference>
<reference evidence="11 12" key="1">
    <citation type="submission" date="2020-12" db="EMBL/GenBank/DDBJ databases">
        <title>WGS of Legionella: environmental sample.</title>
        <authorList>
            <person name="Cristino S."/>
            <person name="Girolamini L."/>
            <person name="Salaris S."/>
            <person name="Pascale M.R."/>
            <person name="Mazzotta M."/>
            <person name="Orsini M."/>
            <person name="Grottola A."/>
        </authorList>
    </citation>
    <scope>NUCLEOTIDE SEQUENCE [LARGE SCALE GENOMIC DNA]</scope>
    <source>
        <strain evidence="11 12">30cs62</strain>
    </source>
</reference>
<keyword evidence="4 8" id="KW-0479">Metal-binding</keyword>
<dbReference type="PROSITE" id="PS51007">
    <property type="entry name" value="CYTC"/>
    <property type="match status" value="2"/>
</dbReference>
<comment type="subcellular location">
    <subcellularLocation>
        <location evidence="1">Periplasm</location>
    </subcellularLocation>
</comment>
<evidence type="ECO:0000256" key="4">
    <source>
        <dbReference type="ARBA" id="ARBA00022723"/>
    </source>
</evidence>
<dbReference type="InterPro" id="IPR036909">
    <property type="entry name" value="Cyt_c-like_dom_sf"/>
</dbReference>
<evidence type="ECO:0000313" key="11">
    <source>
        <dbReference type="EMBL" id="MBL7527470.1"/>
    </source>
</evidence>
<dbReference type="RefSeq" id="WP_203112935.1">
    <property type="nucleotide sequence ID" value="NZ_JADOBG010000022.1"/>
</dbReference>
<evidence type="ECO:0000256" key="6">
    <source>
        <dbReference type="ARBA" id="ARBA00022982"/>
    </source>
</evidence>
<sequence>MKKLALTLILCFPAVIYAQENPQTGQNKAQVCAACHGQQGISPTPEWPNLAGQHQQYLVKQLKDMKEGTLRIAPTMTAMIANLNEQDMNDLASFYAKMPLAEGSTPKKYLQRGEQIYRGGDFNKHITACIACHGPKGTGNAQAGFPVLSGQKAAYTVMQLQAFKDGKRTNDLNHIMRDISNRMTQDDMEAVAHYIEGLY</sequence>
<dbReference type="EMBL" id="JADWVN010000026">
    <property type="protein sequence ID" value="MBL7527470.1"/>
    <property type="molecule type" value="Genomic_DNA"/>
</dbReference>
<evidence type="ECO:0000256" key="1">
    <source>
        <dbReference type="ARBA" id="ARBA00004418"/>
    </source>
</evidence>
<proteinExistence type="predicted"/>
<organism evidence="11 12">
    <name type="scientific">Legionella bononiensis</name>
    <dbReference type="NCBI Taxonomy" id="2793102"/>
    <lineage>
        <taxon>Bacteria</taxon>
        <taxon>Pseudomonadati</taxon>
        <taxon>Pseudomonadota</taxon>
        <taxon>Gammaproteobacteria</taxon>
        <taxon>Legionellales</taxon>
        <taxon>Legionellaceae</taxon>
        <taxon>Legionella</taxon>
    </lineage>
</organism>
<keyword evidence="3 8" id="KW-0349">Heme</keyword>
<accession>A0ABS1WDP4</accession>
<evidence type="ECO:0000259" key="10">
    <source>
        <dbReference type="PROSITE" id="PS51007"/>
    </source>
</evidence>
<evidence type="ECO:0000256" key="5">
    <source>
        <dbReference type="ARBA" id="ARBA00022764"/>
    </source>
</evidence>
<evidence type="ECO:0000313" key="12">
    <source>
        <dbReference type="Proteomes" id="UP000809910"/>
    </source>
</evidence>
<keyword evidence="2" id="KW-0813">Transport</keyword>
<keyword evidence="6" id="KW-0249">Electron transport</keyword>
<dbReference type="InterPro" id="IPR009056">
    <property type="entry name" value="Cyt_c-like_dom"/>
</dbReference>
<dbReference type="PANTHER" id="PTHR33751:SF9">
    <property type="entry name" value="CYTOCHROME C4"/>
    <property type="match status" value="1"/>
</dbReference>
<keyword evidence="7 8" id="KW-0408">Iron</keyword>
<name>A0ABS1WDP4_9GAMM</name>
<dbReference type="Pfam" id="PF00034">
    <property type="entry name" value="Cytochrom_C"/>
    <property type="match status" value="2"/>
</dbReference>
<evidence type="ECO:0000256" key="7">
    <source>
        <dbReference type="ARBA" id="ARBA00023004"/>
    </source>
</evidence>
<keyword evidence="12" id="KW-1185">Reference proteome</keyword>
<dbReference type="InterPro" id="IPR050597">
    <property type="entry name" value="Cytochrome_c_Oxidase_Subunit"/>
</dbReference>
<evidence type="ECO:0000256" key="2">
    <source>
        <dbReference type="ARBA" id="ARBA00022448"/>
    </source>
</evidence>
<keyword evidence="9" id="KW-0732">Signal</keyword>
<evidence type="ECO:0000256" key="9">
    <source>
        <dbReference type="SAM" id="SignalP"/>
    </source>
</evidence>
<keyword evidence="5" id="KW-0574">Periplasm</keyword>
<evidence type="ECO:0000256" key="8">
    <source>
        <dbReference type="PROSITE-ProRule" id="PRU00433"/>
    </source>
</evidence>
<dbReference type="SUPFAM" id="SSF46626">
    <property type="entry name" value="Cytochrome c"/>
    <property type="match status" value="2"/>
</dbReference>
<feature type="domain" description="Cytochrome c" evidence="10">
    <location>
        <begin position="108"/>
        <end position="199"/>
    </location>
</feature>
<comment type="caution">
    <text evidence="11">The sequence shown here is derived from an EMBL/GenBank/DDBJ whole genome shotgun (WGS) entry which is preliminary data.</text>
</comment>
<evidence type="ECO:0000256" key="3">
    <source>
        <dbReference type="ARBA" id="ARBA00022617"/>
    </source>
</evidence>
<dbReference type="Gene3D" id="1.10.760.10">
    <property type="entry name" value="Cytochrome c-like domain"/>
    <property type="match status" value="2"/>
</dbReference>
<feature type="signal peptide" evidence="9">
    <location>
        <begin position="1"/>
        <end position="18"/>
    </location>
</feature>
<feature type="domain" description="Cytochrome c" evidence="10">
    <location>
        <begin position="20"/>
        <end position="99"/>
    </location>
</feature>
<dbReference type="InterPro" id="IPR024167">
    <property type="entry name" value="Cytochrome_c4-like"/>
</dbReference>
<dbReference type="Proteomes" id="UP000809910">
    <property type="component" value="Unassembled WGS sequence"/>
</dbReference>
<gene>
    <name evidence="11" type="ORF">I5282_12935</name>
</gene>
<feature type="chain" id="PRO_5046267574" evidence="9">
    <location>
        <begin position="19"/>
        <end position="199"/>
    </location>
</feature>
<protein>
    <submittedName>
        <fullName evidence="11">Cytochrome c4</fullName>
    </submittedName>
</protein>